<protein>
    <submittedName>
        <fullName evidence="2">Aromatase/cyclase</fullName>
    </submittedName>
</protein>
<feature type="domain" description="Coenzyme Q-binding protein COQ10 START" evidence="1">
    <location>
        <begin position="15"/>
        <end position="118"/>
    </location>
</feature>
<dbReference type="InterPro" id="IPR005031">
    <property type="entry name" value="COQ10_START"/>
</dbReference>
<dbReference type="SUPFAM" id="SSF55961">
    <property type="entry name" value="Bet v1-like"/>
    <property type="match status" value="2"/>
</dbReference>
<proteinExistence type="predicted"/>
<dbReference type="Gene3D" id="3.30.530.20">
    <property type="match status" value="2"/>
</dbReference>
<dbReference type="RefSeq" id="WP_263229624.1">
    <property type="nucleotide sequence ID" value="NZ_CP106793.1"/>
</dbReference>
<evidence type="ECO:0000313" key="3">
    <source>
        <dbReference type="Proteomes" id="UP001061298"/>
    </source>
</evidence>
<reference evidence="2" key="1">
    <citation type="submission" date="2022-10" db="EMBL/GenBank/DDBJ databases">
        <authorList>
            <person name="Mo P."/>
        </authorList>
    </citation>
    <scope>NUCLEOTIDE SEQUENCE</scope>
    <source>
        <strain evidence="2">HUAS 13-4</strain>
    </source>
</reference>
<feature type="domain" description="Coenzyme Q-binding protein COQ10 START" evidence="1">
    <location>
        <begin position="168"/>
        <end position="276"/>
    </location>
</feature>
<dbReference type="InterPro" id="IPR023393">
    <property type="entry name" value="START-like_dom_sf"/>
</dbReference>
<dbReference type="Pfam" id="PF03364">
    <property type="entry name" value="Polyketide_cyc"/>
    <property type="match status" value="2"/>
</dbReference>
<dbReference type="CDD" id="cd08861">
    <property type="entry name" value="OtcD1_ARO-CYC_like"/>
    <property type="match status" value="2"/>
</dbReference>
<sequence length="319" mass="35288">MPFRQQHYTEHTLTVNAPARSLYGLVADVTRWPAVFGPSVHVDLLEHDEYGERFEIWAVVNGEVGSWVSRRTFDADALRITFQQERSRAPIASMGGEWLFRELDGGRTEIVLRHDFTAVGDDPETVRWINEALDRNSPDELAALGRIAESGHPVDDLVFSFTDTAELPGSAADAYDFVHHAEHWAERLPHVSRVRLSEPSPGVQDLEMDTVTSDGSAHTTRSIRVCRGQEWIAYKQRVAPRLLLGHSGRWNFAEGREGSLVTATHTVAINPTAITEVLGEGSTLADARAYLRDALGRNSLATLTHAGEYAAARLTVGVD</sequence>
<evidence type="ECO:0000259" key="1">
    <source>
        <dbReference type="Pfam" id="PF03364"/>
    </source>
</evidence>
<evidence type="ECO:0000313" key="2">
    <source>
        <dbReference type="EMBL" id="UXY19488.1"/>
    </source>
</evidence>
<name>A0ABY6DZ95_9ACTN</name>
<dbReference type="EMBL" id="CP106793">
    <property type="protein sequence ID" value="UXY19488.1"/>
    <property type="molecule type" value="Genomic_DNA"/>
</dbReference>
<dbReference type="Proteomes" id="UP001061298">
    <property type="component" value="Chromosome"/>
</dbReference>
<keyword evidence="3" id="KW-1185">Reference proteome</keyword>
<gene>
    <name evidence="2" type="ORF">N8I84_12680</name>
</gene>
<organism evidence="2 3">
    <name type="scientific">Streptomyces cynarae</name>
    <dbReference type="NCBI Taxonomy" id="2981134"/>
    <lineage>
        <taxon>Bacteria</taxon>
        <taxon>Bacillati</taxon>
        <taxon>Actinomycetota</taxon>
        <taxon>Actinomycetes</taxon>
        <taxon>Kitasatosporales</taxon>
        <taxon>Streptomycetaceae</taxon>
        <taxon>Streptomyces</taxon>
    </lineage>
</organism>
<accession>A0ABY6DZ95</accession>